<sequence length="146" mass="16235">MTRQQKFASKAHAAVQNVRGSGSLSAEAKRFAKEYKARAENFPVMVLQSGLLQAIGFLRAKGEGKGKPAEAYKAYLKDLVSLLSDITPKDYHEGLIKQTDLTRYRIQTRECLTAAGWIKRFAQTLLSEDLLDPKSESSNQREVSNG</sequence>
<dbReference type="Pfam" id="PF09701">
    <property type="entry name" value="Cas_Cmr5"/>
    <property type="match status" value="1"/>
</dbReference>
<proteinExistence type="inferred from homology"/>
<dbReference type="AlphaFoldDB" id="A0A2P1PTS7"/>
<evidence type="ECO:0000313" key="6">
    <source>
        <dbReference type="EMBL" id="AVP98230.1"/>
    </source>
</evidence>
<reference evidence="6 7" key="1">
    <citation type="submission" date="2018-03" db="EMBL/GenBank/DDBJ databases">
        <title>Ahniella affigens gen. nov., sp. nov., a gammaproteobacterium isolated from sandy soil near a stream.</title>
        <authorList>
            <person name="Ko Y."/>
            <person name="Kim J.-H."/>
        </authorList>
    </citation>
    <scope>NUCLEOTIDE SEQUENCE [LARGE SCALE GENOMIC DNA]</scope>
    <source>
        <strain evidence="6 7">D13</strain>
    </source>
</reference>
<dbReference type="SUPFAM" id="SSF158568">
    <property type="entry name" value="AF1862-like"/>
    <property type="match status" value="1"/>
</dbReference>
<evidence type="ECO:0000256" key="1">
    <source>
        <dbReference type="ARBA" id="ARBA00004496"/>
    </source>
</evidence>
<keyword evidence="3" id="KW-0963">Cytoplasm</keyword>
<name>A0A2P1PTS7_9GAMM</name>
<dbReference type="GO" id="GO:0005737">
    <property type="term" value="C:cytoplasm"/>
    <property type="evidence" value="ECO:0007669"/>
    <property type="project" value="UniProtKB-SubCell"/>
</dbReference>
<evidence type="ECO:0000256" key="5">
    <source>
        <dbReference type="ARBA" id="ARBA00030001"/>
    </source>
</evidence>
<dbReference type="NCBIfam" id="TIGR01881">
    <property type="entry name" value="cas_Cmr5"/>
    <property type="match status" value="1"/>
</dbReference>
<dbReference type="OrthoDB" id="8612426at2"/>
<comment type="subcellular location">
    <subcellularLocation>
        <location evidence="1">Cytoplasm</location>
    </subcellularLocation>
</comment>
<keyword evidence="4" id="KW-0051">Antiviral defense</keyword>
<gene>
    <name evidence="6" type="primary">cmr5</name>
    <name evidence="6" type="ORF">C7S18_13965</name>
</gene>
<evidence type="ECO:0000256" key="4">
    <source>
        <dbReference type="ARBA" id="ARBA00023118"/>
    </source>
</evidence>
<evidence type="ECO:0000313" key="7">
    <source>
        <dbReference type="Proteomes" id="UP000241074"/>
    </source>
</evidence>
<dbReference type="GO" id="GO:0051607">
    <property type="term" value="P:defense response to virus"/>
    <property type="evidence" value="ECO:0007669"/>
    <property type="project" value="UniProtKB-KW"/>
</dbReference>
<dbReference type="EMBL" id="CP027860">
    <property type="protein sequence ID" value="AVP98230.1"/>
    <property type="molecule type" value="Genomic_DNA"/>
</dbReference>
<organism evidence="6 7">
    <name type="scientific">Ahniella affigens</name>
    <dbReference type="NCBI Taxonomy" id="2021234"/>
    <lineage>
        <taxon>Bacteria</taxon>
        <taxon>Pseudomonadati</taxon>
        <taxon>Pseudomonadota</taxon>
        <taxon>Gammaproteobacteria</taxon>
        <taxon>Lysobacterales</taxon>
        <taxon>Rhodanobacteraceae</taxon>
        <taxon>Ahniella</taxon>
    </lineage>
</organism>
<evidence type="ECO:0000256" key="3">
    <source>
        <dbReference type="ARBA" id="ARBA00022490"/>
    </source>
</evidence>
<dbReference type="RefSeq" id="WP_106892150.1">
    <property type="nucleotide sequence ID" value="NZ_CP027860.1"/>
</dbReference>
<dbReference type="KEGG" id="xba:C7S18_13965"/>
<dbReference type="Gene3D" id="1.10.520.30">
    <property type="entry name" value="AF1862-like domain"/>
    <property type="match status" value="1"/>
</dbReference>
<dbReference type="InterPro" id="IPR023101">
    <property type="entry name" value="AF1862-like_dom_sf"/>
</dbReference>
<dbReference type="Proteomes" id="UP000241074">
    <property type="component" value="Chromosome"/>
</dbReference>
<evidence type="ECO:0000256" key="2">
    <source>
        <dbReference type="ARBA" id="ARBA00006161"/>
    </source>
</evidence>
<comment type="similarity">
    <text evidence="2">Belongs to the CRISPR system Cmr5 family.</text>
</comment>
<dbReference type="InterPro" id="IPR010160">
    <property type="entry name" value="CRISPR-assoc_prot_Cmr5"/>
</dbReference>
<keyword evidence="7" id="KW-1185">Reference proteome</keyword>
<protein>
    <recommendedName>
        <fullName evidence="5">CRISPR type III-B/RAMP module-associated protein Cmr5</fullName>
    </recommendedName>
</protein>
<reference evidence="6 7" key="2">
    <citation type="submission" date="2018-03" db="EMBL/GenBank/DDBJ databases">
        <authorList>
            <person name="Keele B.F."/>
        </authorList>
    </citation>
    <scope>NUCLEOTIDE SEQUENCE [LARGE SCALE GENOMIC DNA]</scope>
    <source>
        <strain evidence="6 7">D13</strain>
    </source>
</reference>
<accession>A0A2P1PTS7</accession>